<gene>
    <name evidence="1" type="ORF">VIS_S3CMB110022</name>
</gene>
<dbReference type="SUPFAM" id="SSF52540">
    <property type="entry name" value="P-loop containing nucleoside triphosphate hydrolases"/>
    <property type="match status" value="1"/>
</dbReference>
<accession>H6RGL3</accession>
<dbReference type="InterPro" id="IPR027417">
    <property type="entry name" value="P-loop_NTPase"/>
</dbReference>
<reference evidence="1" key="2">
    <citation type="submission" date="2012-02" db="EMBL/GenBank/DDBJ databases">
        <authorList>
            <person name="Genoscope - CEA"/>
        </authorList>
    </citation>
    <scope>NUCLEOTIDE SEQUENCE</scope>
</reference>
<dbReference type="EMBL" id="FO117600">
    <property type="protein sequence ID" value="CCG00174.1"/>
    <property type="molecule type" value="Genomic_DNA"/>
</dbReference>
<proteinExistence type="predicted"/>
<sequence>MLCLITTYELLNLNSLQDLEDIGSHLKDLLTEVSNFPSKDLLVNLNKERCIPFEGIALEPSPLLSSILKESSALERKTGVASLCTAQGIFSSDKAGAIISAPIFLQHVEAVLDRSTGNYNIENIGLRKLNPFIKSLFFKHDSDDDIFTLSDIQKKLITPKIRLQENEFYLGNFDPKRYAFIRELSTLTDQTTDFSNAVVEIYGNDATTPLVMKESNHSLFPQDTAQNQLSNGINKHSYVVQGPPGTGKSQLLSNFLGNTLFNKKRTLLISEKQAGIDVIWNKIEERKLQTLCFKIPSKNPNIAFIKSLNNSWDVFQNRSDFILHKCFKKLDALKSTFDLISKVSNERNCNTSQLFDLLSSHDALENTLNIKSNIKLEDCYFLDEFENTIPPKLDTIIRALTKEALQSGYGQLISETKKTQEILKELLPLSSWSEIKTHLTKSLAYHNFNSEVYRKYGGHLNDSGKDFQLLHHRYEKLCRKIKTLSQLEVHWKIEPTIDELDILEKMYQKKKRASTLILRWWTWRKFTRTSQLNALDQIKKRRTFLKAQDALTVCLEKFHKIGVQDTNKDLKIIDLLLKTTDPKEWSDFKAGSKTIEHKKFYDCLTILKKNFHFKENQEPLNLLSTIEVESNLLLEYWSEIEKIPISLLPYWESNMDMVQSKARAVIKRNLISEHPSLARINKKTFLENIQEINQNNQIEATIFSENILTIWTEKFQELEAITRKDPRKLNTQEKEFRKSLKKVRCC</sequence>
<name>H6RGL3_9BACT</name>
<dbReference type="AlphaFoldDB" id="H6RGL3"/>
<evidence type="ECO:0008006" key="2">
    <source>
        <dbReference type="Google" id="ProtNLM"/>
    </source>
</evidence>
<organism evidence="1">
    <name type="scientific">uncultured Flavobacteriia bacterium</name>
    <dbReference type="NCBI Taxonomy" id="212695"/>
    <lineage>
        <taxon>Bacteria</taxon>
        <taxon>Pseudomonadati</taxon>
        <taxon>Bacteroidota</taxon>
        <taxon>Flavobacteriia</taxon>
        <taxon>environmental samples</taxon>
    </lineage>
</organism>
<evidence type="ECO:0000313" key="1">
    <source>
        <dbReference type="EMBL" id="CCG00174.1"/>
    </source>
</evidence>
<protein>
    <recommendedName>
        <fullName evidence="2">DNA2/NAM7 helicase helicase domain-containing protein</fullName>
    </recommendedName>
</protein>
<reference evidence="1" key="1">
    <citation type="journal article" date="2012" name="Environ. Microbiol.">
        <title>Genomic content of uncultured Bacteroidetes from contrasting oceanic provinces in the North Atlantic Ocean.</title>
        <authorList>
            <person name="Gomez-Pereira P.R."/>
            <person name="Schuler M."/>
            <person name="Fuchs B.M."/>
            <person name="Bennke C."/>
            <person name="Teeling H."/>
            <person name="Waldmann J."/>
            <person name="Richter M."/>
            <person name="Barbe V."/>
            <person name="Bataille E."/>
            <person name="Glockner F.O."/>
            <person name="Amann R."/>
        </authorList>
    </citation>
    <scope>NUCLEOTIDE SEQUENCE</scope>
</reference>
<dbReference type="Gene3D" id="3.40.50.300">
    <property type="entry name" value="P-loop containing nucleotide triphosphate hydrolases"/>
    <property type="match status" value="1"/>
</dbReference>